<dbReference type="OrthoDB" id="3665167at2"/>
<dbReference type="Proteomes" id="UP000266889">
    <property type="component" value="Unassembled WGS sequence"/>
</dbReference>
<accession>A0A3N9WTN4</accession>
<evidence type="ECO:0000313" key="2">
    <source>
        <dbReference type="Proteomes" id="UP000266889"/>
    </source>
</evidence>
<protein>
    <submittedName>
        <fullName evidence="1">Uncharacterized protein</fullName>
    </submittedName>
</protein>
<proteinExistence type="predicted"/>
<dbReference type="RefSeq" id="WP_124860863.1">
    <property type="nucleotide sequence ID" value="NZ_JBEXIG010000011.1"/>
</dbReference>
<keyword evidence="2" id="KW-1185">Reference proteome</keyword>
<comment type="caution">
    <text evidence="1">The sequence shown here is derived from an EMBL/GenBank/DDBJ whole genome shotgun (WGS) entry which is preliminary data.</text>
</comment>
<evidence type="ECO:0000313" key="1">
    <source>
        <dbReference type="EMBL" id="RQX04202.1"/>
    </source>
</evidence>
<name>A0A3N9WTN4_9ACTN</name>
<gene>
    <name evidence="1" type="ORF">DLJ58_28385</name>
</gene>
<dbReference type="EMBL" id="QGSY01000279">
    <property type="protein sequence ID" value="RQX04202.1"/>
    <property type="molecule type" value="Genomic_DNA"/>
</dbReference>
<reference evidence="1 2" key="1">
    <citation type="submission" date="2018-05" db="EMBL/GenBank/DDBJ databases">
        <title>Micromonospora from Atacama Desert.</title>
        <authorList>
            <person name="Carro L."/>
            <person name="Goodfellow M."/>
            <person name="Klenk H.-P."/>
        </authorList>
    </citation>
    <scope>NUCLEOTIDE SEQUENCE [LARGE SCALE GENOMIC DNA]</scope>
    <source>
        <strain evidence="1 2">LB32</strain>
    </source>
</reference>
<organism evidence="1 2">
    <name type="scientific">Micromonospora arida</name>
    <dbReference type="NCBI Taxonomy" id="2203715"/>
    <lineage>
        <taxon>Bacteria</taxon>
        <taxon>Bacillati</taxon>
        <taxon>Actinomycetota</taxon>
        <taxon>Actinomycetes</taxon>
        <taxon>Micromonosporales</taxon>
        <taxon>Micromonosporaceae</taxon>
        <taxon>Micromonospora</taxon>
    </lineage>
</organism>
<sequence>MYFVCRWRDEVPLSKRVVTLPDATVLDWFRRGWARDDPQGWVESELDGDVYSLDSIFEEALERQLPPPQSVAELRDLLNEHLWVEGDDDGTFIRLDTHTLRVRTDDDEVDLAYYFVDDDAFAASPDRFAFMRHDTWPLPGDAAAPGAAFSHSVPVRTVRIAPPGPDAVFSVRLCWKPSDAETNLDLAGALVFPGLTLPGLAAGLRAVDAPDTRLWPPDARLLRALTAPDEKDVGMALERYARLPGYDPSPANIGRLWAHDEIHRETLEMMTPEPSLGSLIRSDQHIVQVARYIDDFFGFDQWFLFDTRWAAANQDLARSLLRYAVHWDPYDGMPSE</sequence>
<dbReference type="AlphaFoldDB" id="A0A3N9WTN4"/>